<comment type="caution">
    <text evidence="2">The sequence shown here is derived from an EMBL/GenBank/DDBJ whole genome shotgun (WGS) entry which is preliminary data.</text>
</comment>
<feature type="region of interest" description="Disordered" evidence="1">
    <location>
        <begin position="1"/>
        <end position="81"/>
    </location>
</feature>
<reference evidence="2 3" key="1">
    <citation type="submission" date="2023-05" db="EMBL/GenBank/DDBJ databases">
        <title>B98-5 Cell Line De Novo Hybrid Assembly: An Optical Mapping Approach.</title>
        <authorList>
            <person name="Kananen K."/>
            <person name="Auerbach J.A."/>
            <person name="Kautto E."/>
            <person name="Blachly J.S."/>
        </authorList>
    </citation>
    <scope>NUCLEOTIDE SEQUENCE [LARGE SCALE GENOMIC DNA]</scope>
    <source>
        <strain evidence="2">B95-8</strain>
        <tissue evidence="2">Cell line</tissue>
    </source>
</reference>
<keyword evidence="3" id="KW-1185">Reference proteome</keyword>
<dbReference type="Proteomes" id="UP001266305">
    <property type="component" value="Unassembled WGS sequence"/>
</dbReference>
<evidence type="ECO:0000256" key="1">
    <source>
        <dbReference type="SAM" id="MobiDB-lite"/>
    </source>
</evidence>
<evidence type="ECO:0000313" key="3">
    <source>
        <dbReference type="Proteomes" id="UP001266305"/>
    </source>
</evidence>
<name>A0ABQ9WBL9_SAGOE</name>
<gene>
    <name evidence="2" type="ORF">P7K49_000117</name>
</gene>
<feature type="compositionally biased region" description="Polar residues" evidence="1">
    <location>
        <begin position="1"/>
        <end position="14"/>
    </location>
</feature>
<sequence>MICSRTSQCSQGSSRGLEGDQEWKPHGSITGSQGRTRGFAAEPSLEKDSRMPRGWASVLPSKDGPLPFVHPPRQTQLDERDGRGCRLVTAASSSDPQNEGQEVARAVPALSQGVPAVATTKWHGRGLLEVLLLLGGPDSGFGEGNALFSRVEESVQAARSVVVTQVGSGGSDTLPVLTAQTWGSPGTRGPGDRTGPIASRN</sequence>
<dbReference type="EMBL" id="JASSZA010000001">
    <property type="protein sequence ID" value="KAK2118731.1"/>
    <property type="molecule type" value="Genomic_DNA"/>
</dbReference>
<evidence type="ECO:0000313" key="2">
    <source>
        <dbReference type="EMBL" id="KAK2118731.1"/>
    </source>
</evidence>
<protein>
    <submittedName>
        <fullName evidence="2">Uncharacterized protein</fullName>
    </submittedName>
</protein>
<accession>A0ABQ9WBL9</accession>
<proteinExistence type="predicted"/>
<organism evidence="2 3">
    <name type="scientific">Saguinus oedipus</name>
    <name type="common">Cotton-top tamarin</name>
    <name type="synonym">Oedipomidas oedipus</name>
    <dbReference type="NCBI Taxonomy" id="9490"/>
    <lineage>
        <taxon>Eukaryota</taxon>
        <taxon>Metazoa</taxon>
        <taxon>Chordata</taxon>
        <taxon>Craniata</taxon>
        <taxon>Vertebrata</taxon>
        <taxon>Euteleostomi</taxon>
        <taxon>Mammalia</taxon>
        <taxon>Eutheria</taxon>
        <taxon>Euarchontoglires</taxon>
        <taxon>Primates</taxon>
        <taxon>Haplorrhini</taxon>
        <taxon>Platyrrhini</taxon>
        <taxon>Cebidae</taxon>
        <taxon>Callitrichinae</taxon>
        <taxon>Saguinus</taxon>
    </lineage>
</organism>
<feature type="region of interest" description="Disordered" evidence="1">
    <location>
        <begin position="174"/>
        <end position="201"/>
    </location>
</feature>